<organism evidence="9 10">
    <name type="scientific">Mucuna pruriens</name>
    <name type="common">Velvet bean</name>
    <name type="synonym">Dolichos pruriens</name>
    <dbReference type="NCBI Taxonomy" id="157652"/>
    <lineage>
        <taxon>Eukaryota</taxon>
        <taxon>Viridiplantae</taxon>
        <taxon>Streptophyta</taxon>
        <taxon>Embryophyta</taxon>
        <taxon>Tracheophyta</taxon>
        <taxon>Spermatophyta</taxon>
        <taxon>Magnoliopsida</taxon>
        <taxon>eudicotyledons</taxon>
        <taxon>Gunneridae</taxon>
        <taxon>Pentapetalae</taxon>
        <taxon>rosids</taxon>
        <taxon>fabids</taxon>
        <taxon>Fabales</taxon>
        <taxon>Fabaceae</taxon>
        <taxon>Papilionoideae</taxon>
        <taxon>50 kb inversion clade</taxon>
        <taxon>NPAAA clade</taxon>
        <taxon>indigoferoid/millettioid clade</taxon>
        <taxon>Phaseoleae</taxon>
        <taxon>Mucuna</taxon>
    </lineage>
</organism>
<name>A0A371G1N6_MUCPR</name>
<keyword evidence="10" id="KW-1185">Reference proteome</keyword>
<dbReference type="Pfam" id="PF00011">
    <property type="entry name" value="HSP20"/>
    <property type="match status" value="1"/>
</dbReference>
<comment type="similarity">
    <text evidence="4 5">Belongs to the small heat shock protein (HSP20) family.</text>
</comment>
<feature type="domain" description="SHSP" evidence="8">
    <location>
        <begin position="31"/>
        <end position="135"/>
    </location>
</feature>
<evidence type="ECO:0000313" key="9">
    <source>
        <dbReference type="EMBL" id="RDX84474.1"/>
    </source>
</evidence>
<proteinExistence type="inferred from homology"/>
<evidence type="ECO:0000256" key="6">
    <source>
        <dbReference type="SAM" id="MobiDB-lite"/>
    </source>
</evidence>
<dbReference type="InterPro" id="IPR002068">
    <property type="entry name" value="A-crystallin/Hsp20_dom"/>
</dbReference>
<evidence type="ECO:0000256" key="7">
    <source>
        <dbReference type="SAM" id="Phobius"/>
    </source>
</evidence>
<comment type="subcellular location">
    <subcellularLocation>
        <location evidence="1">Cell membrane</location>
        <topology evidence="1">Single-pass membrane protein</topology>
    </subcellularLocation>
</comment>
<feature type="non-terminal residue" evidence="9">
    <location>
        <position position="1"/>
    </location>
</feature>
<evidence type="ECO:0000259" key="8">
    <source>
        <dbReference type="PROSITE" id="PS01031"/>
    </source>
</evidence>
<protein>
    <recommendedName>
        <fullName evidence="8">SHSP domain-containing protein</fullName>
    </recommendedName>
</protein>
<keyword evidence="7" id="KW-0812">Transmembrane</keyword>
<evidence type="ECO:0000256" key="5">
    <source>
        <dbReference type="RuleBase" id="RU003616"/>
    </source>
</evidence>
<dbReference type="InterPro" id="IPR008978">
    <property type="entry name" value="HSP20-like_chaperone"/>
</dbReference>
<feature type="compositionally biased region" description="Basic and acidic residues" evidence="6">
    <location>
        <begin position="142"/>
        <end position="177"/>
    </location>
</feature>
<dbReference type="Proteomes" id="UP000257109">
    <property type="component" value="Unassembled WGS sequence"/>
</dbReference>
<dbReference type="PROSITE" id="PS01031">
    <property type="entry name" value="SHSP"/>
    <property type="match status" value="1"/>
</dbReference>
<evidence type="ECO:0000313" key="10">
    <source>
        <dbReference type="Proteomes" id="UP000257109"/>
    </source>
</evidence>
<dbReference type="OrthoDB" id="1431247at2759"/>
<dbReference type="STRING" id="157652.A0A371G1N6"/>
<feature type="region of interest" description="Disordered" evidence="6">
    <location>
        <begin position="126"/>
        <end position="183"/>
    </location>
</feature>
<dbReference type="AlphaFoldDB" id="A0A371G1N6"/>
<dbReference type="EMBL" id="QJKJ01007039">
    <property type="protein sequence ID" value="RDX84474.1"/>
    <property type="molecule type" value="Genomic_DNA"/>
</dbReference>
<evidence type="ECO:0000256" key="2">
    <source>
        <dbReference type="ARBA" id="ARBA00022475"/>
    </source>
</evidence>
<keyword evidence="7" id="KW-0472">Membrane</keyword>
<feature type="region of interest" description="Disordered" evidence="6">
    <location>
        <begin position="1"/>
        <end position="22"/>
    </location>
</feature>
<evidence type="ECO:0000256" key="4">
    <source>
        <dbReference type="PROSITE-ProRule" id="PRU00285"/>
    </source>
</evidence>
<keyword evidence="2" id="KW-1003">Cell membrane</keyword>
<dbReference type="GO" id="GO:0006952">
    <property type="term" value="P:defense response"/>
    <property type="evidence" value="ECO:0007669"/>
    <property type="project" value="UniProtKB-KW"/>
</dbReference>
<sequence>MASETGRKRVGTRTSSSSSARVVEEIVPNSGWTEDHSGHFLLVDLPDSLYPLCHLASGFKKEEVQLQIDGSSGRIIVKGSRQTNEHKRVHFEVTFPVPADSDTDNISGNFDSEILYVYVPRRTSQEHRESEIEKAPNGNVERPQEIEREEHHVVNEGRDHVQHEEHGEKELERRNESAQRMGSFSDKLTRKWEQKHDVARALAEFLITNKVVVITALVAFSFGLYVSNKFNAWTAP</sequence>
<dbReference type="CDD" id="cd06464">
    <property type="entry name" value="ACD_sHsps-like"/>
    <property type="match status" value="1"/>
</dbReference>
<keyword evidence="3" id="KW-0611">Plant defense</keyword>
<dbReference type="PANTHER" id="PTHR43670">
    <property type="entry name" value="HEAT SHOCK PROTEIN 26"/>
    <property type="match status" value="1"/>
</dbReference>
<feature type="transmembrane region" description="Helical" evidence="7">
    <location>
        <begin position="201"/>
        <end position="226"/>
    </location>
</feature>
<dbReference type="GO" id="GO:0034605">
    <property type="term" value="P:cellular response to heat"/>
    <property type="evidence" value="ECO:0007669"/>
    <property type="project" value="TreeGrafter"/>
</dbReference>
<reference evidence="9" key="1">
    <citation type="submission" date="2018-05" db="EMBL/GenBank/DDBJ databases">
        <title>Draft genome of Mucuna pruriens seed.</title>
        <authorList>
            <person name="Nnadi N.E."/>
            <person name="Vos R."/>
            <person name="Hasami M.H."/>
            <person name="Devisetty U.K."/>
            <person name="Aguiy J.C."/>
        </authorList>
    </citation>
    <scope>NUCLEOTIDE SEQUENCE [LARGE SCALE GENOMIC DNA]</scope>
    <source>
        <strain evidence="9">JCA_2017</strain>
    </source>
</reference>
<dbReference type="PANTHER" id="PTHR43670:SF130">
    <property type="entry name" value="INACTIVE PROTEIN RESTRICTED TEV MOVEMENT 2-LIKE"/>
    <property type="match status" value="1"/>
</dbReference>
<gene>
    <name evidence="9" type="ORF">CR513_34469</name>
</gene>
<keyword evidence="7" id="KW-1133">Transmembrane helix</keyword>
<dbReference type="Gene3D" id="2.60.40.790">
    <property type="match status" value="1"/>
</dbReference>
<dbReference type="GO" id="GO:0005886">
    <property type="term" value="C:plasma membrane"/>
    <property type="evidence" value="ECO:0007669"/>
    <property type="project" value="UniProtKB-SubCell"/>
</dbReference>
<evidence type="ECO:0000256" key="1">
    <source>
        <dbReference type="ARBA" id="ARBA00004162"/>
    </source>
</evidence>
<comment type="caution">
    <text evidence="9">The sequence shown here is derived from an EMBL/GenBank/DDBJ whole genome shotgun (WGS) entry which is preliminary data.</text>
</comment>
<accession>A0A371G1N6</accession>
<dbReference type="SUPFAM" id="SSF49764">
    <property type="entry name" value="HSP20-like chaperones"/>
    <property type="match status" value="1"/>
</dbReference>
<evidence type="ECO:0000256" key="3">
    <source>
        <dbReference type="ARBA" id="ARBA00022821"/>
    </source>
</evidence>